<name>A0A0G0LC28_9BACT</name>
<dbReference type="GO" id="GO:0008855">
    <property type="term" value="F:exodeoxyribonuclease VII activity"/>
    <property type="evidence" value="ECO:0007669"/>
    <property type="project" value="UniProtKB-UniRule"/>
</dbReference>
<keyword evidence="2 6" id="KW-0963">Cytoplasm</keyword>
<reference evidence="7 8" key="1">
    <citation type="journal article" date="2015" name="Nature">
        <title>rRNA introns, odd ribosomes, and small enigmatic genomes across a large radiation of phyla.</title>
        <authorList>
            <person name="Brown C.T."/>
            <person name="Hug L.A."/>
            <person name="Thomas B.C."/>
            <person name="Sharon I."/>
            <person name="Castelle C.J."/>
            <person name="Singh A."/>
            <person name="Wilkins M.J."/>
            <person name="Williams K.H."/>
            <person name="Banfield J.F."/>
        </authorList>
    </citation>
    <scope>NUCLEOTIDE SEQUENCE [LARGE SCALE GENOMIC DNA]</scope>
</reference>
<dbReference type="PANTHER" id="PTHR34137">
    <property type="entry name" value="EXODEOXYRIBONUCLEASE 7 SMALL SUBUNIT"/>
    <property type="match status" value="1"/>
</dbReference>
<comment type="function">
    <text evidence="6">Bidirectionally degrades single-stranded DNA into large acid-insoluble oligonucleotides, which are then degraded further into small acid-soluble oligonucleotides.</text>
</comment>
<comment type="similarity">
    <text evidence="1 6">Belongs to the XseB family.</text>
</comment>
<dbReference type="InterPro" id="IPR003761">
    <property type="entry name" value="Exonuc_VII_S"/>
</dbReference>
<dbReference type="GO" id="GO:0005829">
    <property type="term" value="C:cytosol"/>
    <property type="evidence" value="ECO:0007669"/>
    <property type="project" value="TreeGrafter"/>
</dbReference>
<comment type="subunit">
    <text evidence="6">Heterooligomer composed of large and small subunits.</text>
</comment>
<dbReference type="GO" id="GO:0009318">
    <property type="term" value="C:exodeoxyribonuclease VII complex"/>
    <property type="evidence" value="ECO:0007669"/>
    <property type="project" value="UniProtKB-UniRule"/>
</dbReference>
<evidence type="ECO:0000256" key="5">
    <source>
        <dbReference type="ARBA" id="ARBA00022839"/>
    </source>
</evidence>
<evidence type="ECO:0000256" key="6">
    <source>
        <dbReference type="HAMAP-Rule" id="MF_00337"/>
    </source>
</evidence>
<comment type="subcellular location">
    <subcellularLocation>
        <location evidence="6">Cytoplasm</location>
    </subcellularLocation>
</comment>
<dbReference type="EC" id="3.1.11.6" evidence="6"/>
<dbReference type="HAMAP" id="MF_00337">
    <property type="entry name" value="Exonuc_7_S"/>
    <property type="match status" value="1"/>
</dbReference>
<organism evidence="7 8">
    <name type="scientific">Candidatus Curtissbacteria bacterium GW2011_GWC2_38_9</name>
    <dbReference type="NCBI Taxonomy" id="1618414"/>
    <lineage>
        <taxon>Bacteria</taxon>
        <taxon>Candidatus Curtissiibacteriota</taxon>
    </lineage>
</organism>
<sequence>MAKDFNFTKALSRLEEIVQKLEKQDLDLEESVNLLAEGLTLHKKCQDQLKHAQSKIDKLLSVKGGELK</sequence>
<dbReference type="GO" id="GO:0006308">
    <property type="term" value="P:DNA catabolic process"/>
    <property type="evidence" value="ECO:0007669"/>
    <property type="project" value="UniProtKB-UniRule"/>
</dbReference>
<evidence type="ECO:0000256" key="2">
    <source>
        <dbReference type="ARBA" id="ARBA00022490"/>
    </source>
</evidence>
<protein>
    <recommendedName>
        <fullName evidence="6">Exodeoxyribonuclease 7 small subunit</fullName>
        <ecNumber evidence="6">3.1.11.6</ecNumber>
    </recommendedName>
    <alternativeName>
        <fullName evidence="6">Exodeoxyribonuclease VII small subunit</fullName>
        <shortName evidence="6">Exonuclease VII small subunit</shortName>
    </alternativeName>
</protein>
<dbReference type="InterPro" id="IPR037004">
    <property type="entry name" value="Exonuc_VII_ssu_sf"/>
</dbReference>
<keyword evidence="4 6" id="KW-0378">Hydrolase</keyword>
<dbReference type="Gene3D" id="1.10.287.1040">
    <property type="entry name" value="Exonuclease VII, small subunit"/>
    <property type="match status" value="1"/>
</dbReference>
<dbReference type="Proteomes" id="UP000034893">
    <property type="component" value="Unassembled WGS sequence"/>
</dbReference>
<dbReference type="PANTHER" id="PTHR34137:SF1">
    <property type="entry name" value="EXODEOXYRIBONUCLEASE 7 SMALL SUBUNIT"/>
    <property type="match status" value="1"/>
</dbReference>
<evidence type="ECO:0000313" key="8">
    <source>
        <dbReference type="Proteomes" id="UP000034893"/>
    </source>
</evidence>
<keyword evidence="3 6" id="KW-0540">Nuclease</keyword>
<evidence type="ECO:0000256" key="1">
    <source>
        <dbReference type="ARBA" id="ARBA00009998"/>
    </source>
</evidence>
<dbReference type="Pfam" id="PF02609">
    <property type="entry name" value="Exonuc_VII_S"/>
    <property type="match status" value="1"/>
</dbReference>
<dbReference type="PIRSF" id="PIRSF006488">
    <property type="entry name" value="Exonuc_VII_S"/>
    <property type="match status" value="1"/>
</dbReference>
<dbReference type="NCBIfam" id="TIGR01280">
    <property type="entry name" value="xseB"/>
    <property type="match status" value="1"/>
</dbReference>
<comment type="catalytic activity">
    <reaction evidence="6">
        <text>Exonucleolytic cleavage in either 5'- to 3'- or 3'- to 5'-direction to yield nucleoside 5'-phosphates.</text>
        <dbReference type="EC" id="3.1.11.6"/>
    </reaction>
</comment>
<proteinExistence type="inferred from homology"/>
<keyword evidence="5 6" id="KW-0269">Exonuclease</keyword>
<dbReference type="SUPFAM" id="SSF116842">
    <property type="entry name" value="XseB-like"/>
    <property type="match status" value="1"/>
</dbReference>
<evidence type="ECO:0000313" key="7">
    <source>
        <dbReference type="EMBL" id="KKQ89558.1"/>
    </source>
</evidence>
<gene>
    <name evidence="6" type="primary">xseB</name>
    <name evidence="7" type="ORF">UT12_C0011G0014</name>
</gene>
<dbReference type="EMBL" id="LBVP01000011">
    <property type="protein sequence ID" value="KKQ89558.1"/>
    <property type="molecule type" value="Genomic_DNA"/>
</dbReference>
<evidence type="ECO:0000256" key="4">
    <source>
        <dbReference type="ARBA" id="ARBA00022801"/>
    </source>
</evidence>
<accession>A0A0G0LC28</accession>
<comment type="caution">
    <text evidence="7">The sequence shown here is derived from an EMBL/GenBank/DDBJ whole genome shotgun (WGS) entry which is preliminary data.</text>
</comment>
<evidence type="ECO:0000256" key="3">
    <source>
        <dbReference type="ARBA" id="ARBA00022722"/>
    </source>
</evidence>
<dbReference type="AlphaFoldDB" id="A0A0G0LC28"/>